<sequence length="55" mass="6574">HTNPELKRILDDERFKLSWIEFRDIEELGKGGFATVYSANWFDRINSTWIFVALK</sequence>
<gene>
    <name evidence="2" type="ORF">GMARGA_LOCUS44175</name>
</gene>
<dbReference type="EMBL" id="CAJVQB010148469">
    <property type="protein sequence ID" value="CAG8855354.1"/>
    <property type="molecule type" value="Genomic_DNA"/>
</dbReference>
<protein>
    <submittedName>
        <fullName evidence="2">37795_t:CDS:1</fullName>
    </submittedName>
</protein>
<dbReference type="InterPro" id="IPR017441">
    <property type="entry name" value="Protein_kinase_ATP_BS"/>
</dbReference>
<proteinExistence type="predicted"/>
<keyword evidence="1" id="KW-0067">ATP-binding</keyword>
<dbReference type="Proteomes" id="UP000789901">
    <property type="component" value="Unassembled WGS sequence"/>
</dbReference>
<reference evidence="2 3" key="1">
    <citation type="submission" date="2021-06" db="EMBL/GenBank/DDBJ databases">
        <authorList>
            <person name="Kallberg Y."/>
            <person name="Tangrot J."/>
            <person name="Rosling A."/>
        </authorList>
    </citation>
    <scope>NUCLEOTIDE SEQUENCE [LARGE SCALE GENOMIC DNA]</scope>
    <source>
        <strain evidence="2 3">120-4 pot B 10/14</strain>
    </source>
</reference>
<evidence type="ECO:0000313" key="2">
    <source>
        <dbReference type="EMBL" id="CAG8855354.1"/>
    </source>
</evidence>
<dbReference type="PROSITE" id="PS00107">
    <property type="entry name" value="PROTEIN_KINASE_ATP"/>
    <property type="match status" value="1"/>
</dbReference>
<evidence type="ECO:0000313" key="3">
    <source>
        <dbReference type="Proteomes" id="UP000789901"/>
    </source>
</evidence>
<comment type="caution">
    <text evidence="2">The sequence shown here is derived from an EMBL/GenBank/DDBJ whole genome shotgun (WGS) entry which is preliminary data.</text>
</comment>
<name>A0ABN7XML6_GIGMA</name>
<feature type="non-terminal residue" evidence="2">
    <location>
        <position position="55"/>
    </location>
</feature>
<keyword evidence="3" id="KW-1185">Reference proteome</keyword>
<keyword evidence="1" id="KW-0547">Nucleotide-binding</keyword>
<organism evidence="2 3">
    <name type="scientific">Gigaspora margarita</name>
    <dbReference type="NCBI Taxonomy" id="4874"/>
    <lineage>
        <taxon>Eukaryota</taxon>
        <taxon>Fungi</taxon>
        <taxon>Fungi incertae sedis</taxon>
        <taxon>Mucoromycota</taxon>
        <taxon>Glomeromycotina</taxon>
        <taxon>Glomeromycetes</taxon>
        <taxon>Diversisporales</taxon>
        <taxon>Gigasporaceae</taxon>
        <taxon>Gigaspora</taxon>
    </lineage>
</organism>
<evidence type="ECO:0000256" key="1">
    <source>
        <dbReference type="PROSITE-ProRule" id="PRU10141"/>
    </source>
</evidence>
<accession>A0ABN7XML6</accession>
<feature type="binding site" evidence="1">
    <location>
        <position position="55"/>
    </location>
    <ligand>
        <name>ATP</name>
        <dbReference type="ChEBI" id="CHEBI:30616"/>
    </ligand>
</feature>
<feature type="non-terminal residue" evidence="2">
    <location>
        <position position="1"/>
    </location>
</feature>